<dbReference type="PANTHER" id="PTHR37804:SF1">
    <property type="entry name" value="CDAA REGULATORY PROTEIN CDAR"/>
    <property type="match status" value="1"/>
</dbReference>
<dbReference type="Gene3D" id="2.170.120.30">
    <property type="match status" value="1"/>
</dbReference>
<dbReference type="Proteomes" id="UP000182517">
    <property type="component" value="Chromosome"/>
</dbReference>
<evidence type="ECO:0000313" key="1">
    <source>
        <dbReference type="EMBL" id="APG27442.1"/>
    </source>
</evidence>
<dbReference type="AlphaFoldDB" id="A0A1L3GNE8"/>
<dbReference type="PANTHER" id="PTHR37804">
    <property type="entry name" value="CDAA REGULATORY PROTEIN CDAR"/>
    <property type="match status" value="1"/>
</dbReference>
<organism evidence="1 2">
    <name type="scientific">Syntrophotalea acetylenivorans</name>
    <dbReference type="NCBI Taxonomy" id="1842532"/>
    <lineage>
        <taxon>Bacteria</taxon>
        <taxon>Pseudomonadati</taxon>
        <taxon>Thermodesulfobacteriota</taxon>
        <taxon>Desulfuromonadia</taxon>
        <taxon>Desulfuromonadales</taxon>
        <taxon>Syntrophotaleaceae</taxon>
        <taxon>Syntrophotalea</taxon>
    </lineage>
</organism>
<evidence type="ECO:0000313" key="2">
    <source>
        <dbReference type="Proteomes" id="UP000182517"/>
    </source>
</evidence>
<dbReference type="EMBL" id="CP015519">
    <property type="protein sequence ID" value="APG27442.1"/>
    <property type="molecule type" value="Genomic_DNA"/>
</dbReference>
<dbReference type="OrthoDB" id="128578at2"/>
<dbReference type="RefSeq" id="WP_072283409.1">
    <property type="nucleotide sequence ID" value="NZ_CP015519.1"/>
</dbReference>
<dbReference type="InterPro" id="IPR012505">
    <property type="entry name" value="YbbR"/>
</dbReference>
<dbReference type="InterPro" id="IPR053154">
    <property type="entry name" value="c-di-AMP_regulator"/>
</dbReference>
<protein>
    <submittedName>
        <fullName evidence="1">YbbR domain pair protein</fullName>
    </submittedName>
</protein>
<sequence length="216" mass="23924">MLSKLTENWALKLLALVFACILWFFVTGEQKLERSYAVPLELKNMPAGMMVANEIPSLIDVRISGPRTLLMNLQLQDIGIAVNLKDLEPGLITLKRLEERLNLPGPLKVTRLSPSYIDVKLERVVSKNVAVKHQLSGKPAAGYRVAKVNITPRQVMIEGAESEVAGVDSVITEKLDLTDARTTLREEVSLVYPGRYSNLKNNQAVAVEVVVEPLPK</sequence>
<dbReference type="Gene3D" id="2.170.120.40">
    <property type="entry name" value="YbbR-like domain"/>
    <property type="match status" value="1"/>
</dbReference>
<gene>
    <name evidence="1" type="ORF">A7E78_06040</name>
</gene>
<dbReference type="STRING" id="1842532.A7E78_06040"/>
<dbReference type="KEGG" id="pef:A7E78_06040"/>
<accession>A0A1L3GNE8</accession>
<proteinExistence type="predicted"/>
<keyword evidence="2" id="KW-1185">Reference proteome</keyword>
<name>A0A1L3GNE8_9BACT</name>
<dbReference type="CDD" id="cd20206">
    <property type="entry name" value="YbbR"/>
    <property type="match status" value="1"/>
</dbReference>
<reference evidence="1 2" key="1">
    <citation type="journal article" date="2017" name="Genome Announc.">
        <title>Complete Genome Sequences of Two Acetylene-Fermenting Pelobacter acetylenicus Strains.</title>
        <authorList>
            <person name="Sutton J.M."/>
            <person name="Baesman S.M."/>
            <person name="Fierst J.L."/>
            <person name="Poret-Peterson A.T."/>
            <person name="Oremland R.S."/>
            <person name="Dunlap D.S."/>
            <person name="Akob D.M."/>
        </authorList>
    </citation>
    <scope>NUCLEOTIDE SEQUENCE [LARGE SCALE GENOMIC DNA]</scope>
    <source>
        <strain evidence="1 2">SFB93</strain>
    </source>
</reference>
<dbReference type="Pfam" id="PF07949">
    <property type="entry name" value="YbbR"/>
    <property type="match status" value="2"/>
</dbReference>